<keyword evidence="4" id="KW-1185">Reference proteome</keyword>
<dbReference type="Proteomes" id="UP000615446">
    <property type="component" value="Unassembled WGS sequence"/>
</dbReference>
<evidence type="ECO:0000259" key="1">
    <source>
        <dbReference type="Pfam" id="PF13649"/>
    </source>
</evidence>
<dbReference type="Gene3D" id="3.40.50.150">
    <property type="entry name" value="Vaccinia Virus protein VP39"/>
    <property type="match status" value="1"/>
</dbReference>
<keyword evidence="3" id="KW-0489">Methyltransferase</keyword>
<dbReference type="CDD" id="cd02440">
    <property type="entry name" value="AdoMet_MTases"/>
    <property type="match status" value="1"/>
</dbReference>
<dbReference type="PANTHER" id="PTHR43591:SF24">
    <property type="entry name" value="2-METHOXY-6-POLYPRENYL-1,4-BENZOQUINOL METHYLASE, MITOCHONDRIAL"/>
    <property type="match status" value="1"/>
</dbReference>
<dbReference type="EMBL" id="BLAL01000229">
    <property type="protein sequence ID" value="GES94003.1"/>
    <property type="molecule type" value="Genomic_DNA"/>
</dbReference>
<dbReference type="GO" id="GO:0008168">
    <property type="term" value="F:methyltransferase activity"/>
    <property type="evidence" value="ECO:0007669"/>
    <property type="project" value="UniProtKB-KW"/>
</dbReference>
<evidence type="ECO:0000313" key="2">
    <source>
        <dbReference type="EMBL" id="GBB98411.1"/>
    </source>
</evidence>
<reference evidence="3" key="2">
    <citation type="submission" date="2019-10" db="EMBL/GenBank/DDBJ databases">
        <title>Conservation and host-specific expression of non-tandemly repeated heterogenous ribosome RNA gene in arbuscular mycorrhizal fungi.</title>
        <authorList>
            <person name="Maeda T."/>
            <person name="Kobayashi Y."/>
            <person name="Nakagawa T."/>
            <person name="Ezawa T."/>
            <person name="Yamaguchi K."/>
            <person name="Bino T."/>
            <person name="Nishimoto Y."/>
            <person name="Shigenobu S."/>
            <person name="Kawaguchi M."/>
        </authorList>
    </citation>
    <scope>NUCLEOTIDE SEQUENCE</scope>
    <source>
        <strain evidence="3">HR1</strain>
    </source>
</reference>
<evidence type="ECO:0000313" key="4">
    <source>
        <dbReference type="Proteomes" id="UP000247702"/>
    </source>
</evidence>
<dbReference type="GO" id="GO:0032259">
    <property type="term" value="P:methylation"/>
    <property type="evidence" value="ECO:0007669"/>
    <property type="project" value="UniProtKB-KW"/>
</dbReference>
<dbReference type="SUPFAM" id="SSF53335">
    <property type="entry name" value="S-adenosyl-L-methionine-dependent methyltransferases"/>
    <property type="match status" value="1"/>
</dbReference>
<gene>
    <name evidence="3" type="ORF">RCL2_002074500</name>
    <name evidence="2" type="ORF">RclHR1_03220004</name>
</gene>
<protein>
    <submittedName>
        <fullName evidence="3">S-adenosyl-L-methionine-dependent methyltransferase</fullName>
    </submittedName>
</protein>
<dbReference type="STRING" id="94130.A0A2Z6RPD0"/>
<organism evidence="2 4">
    <name type="scientific">Rhizophagus clarus</name>
    <dbReference type="NCBI Taxonomy" id="94130"/>
    <lineage>
        <taxon>Eukaryota</taxon>
        <taxon>Fungi</taxon>
        <taxon>Fungi incertae sedis</taxon>
        <taxon>Mucoromycota</taxon>
        <taxon>Glomeromycotina</taxon>
        <taxon>Glomeromycetes</taxon>
        <taxon>Glomerales</taxon>
        <taxon>Glomeraceae</taxon>
        <taxon>Rhizophagus</taxon>
    </lineage>
</organism>
<proteinExistence type="predicted"/>
<comment type="caution">
    <text evidence="2">The sequence shown here is derived from an EMBL/GenBank/DDBJ whole genome shotgun (WGS) entry which is preliminary data.</text>
</comment>
<dbReference type="OrthoDB" id="2013972at2759"/>
<dbReference type="PANTHER" id="PTHR43591">
    <property type="entry name" value="METHYLTRANSFERASE"/>
    <property type="match status" value="1"/>
</dbReference>
<accession>A0A2Z6RPD0</accession>
<dbReference type="EMBL" id="BEXD01002469">
    <property type="protein sequence ID" value="GBB98411.1"/>
    <property type="molecule type" value="Genomic_DNA"/>
</dbReference>
<dbReference type="AlphaFoldDB" id="A0A2Z6RPD0"/>
<dbReference type="InterPro" id="IPR041698">
    <property type="entry name" value="Methyltransf_25"/>
</dbReference>
<keyword evidence="3" id="KW-0808">Transferase</keyword>
<name>A0A2Z6RPD0_9GLOM</name>
<dbReference type="Proteomes" id="UP000247702">
    <property type="component" value="Unassembled WGS sequence"/>
</dbReference>
<dbReference type="Pfam" id="PF13649">
    <property type="entry name" value="Methyltransf_25"/>
    <property type="match status" value="1"/>
</dbReference>
<reference evidence="2 4" key="1">
    <citation type="submission" date="2017-11" db="EMBL/GenBank/DDBJ databases">
        <title>The genome of Rhizophagus clarus HR1 reveals common genetic basis of auxotrophy among arbuscular mycorrhizal fungi.</title>
        <authorList>
            <person name="Kobayashi Y."/>
        </authorList>
    </citation>
    <scope>NUCLEOTIDE SEQUENCE [LARGE SCALE GENOMIC DNA]</scope>
    <source>
        <strain evidence="2 4">HR1</strain>
    </source>
</reference>
<dbReference type="InterPro" id="IPR029063">
    <property type="entry name" value="SAM-dependent_MTases_sf"/>
</dbReference>
<sequence>MGNNNSSLSHKNIKTELDKEIDNKTTDLEEEKELKLKYVIPKSDEAIDITHTFHFFQRYLFQSNFSSPIKERLTQEKCKVLDIGCGPGTWLLELANQYENTLFYGIENNLIYPNEIKPGNLNFIKADMFDGFPFPDNEFDFVRQGLMSFIKPDQLSVIISEMIRVTKPGGYIELLESRNDFKESGPVVRKLNEAHYLHCLNKEVDLKKLPNLDNIIKSNQNTPIVYKDEKFYVLGPNGGNIGMVFQDIYVGFHNSKLTVEYLSSVLGISKEEYKIMISKDLIEELKQTSPEYSLIRFWAKKN</sequence>
<evidence type="ECO:0000313" key="3">
    <source>
        <dbReference type="EMBL" id="GES94003.1"/>
    </source>
</evidence>
<feature type="domain" description="Methyltransferase" evidence="1">
    <location>
        <begin position="80"/>
        <end position="170"/>
    </location>
</feature>